<name>A0ABS9MLY2_9FIRM</name>
<dbReference type="EMBL" id="JAKNHQ010000024">
    <property type="protein sequence ID" value="MCG4611828.1"/>
    <property type="molecule type" value="Genomic_DNA"/>
</dbReference>
<evidence type="ECO:0000256" key="1">
    <source>
        <dbReference type="SAM" id="SignalP"/>
    </source>
</evidence>
<dbReference type="RefSeq" id="WP_237967155.1">
    <property type="nucleotide sequence ID" value="NZ_JAKNHQ010000024.1"/>
</dbReference>
<evidence type="ECO:0000313" key="3">
    <source>
        <dbReference type="Proteomes" id="UP001298681"/>
    </source>
</evidence>
<feature type="chain" id="PRO_5046662181" evidence="1">
    <location>
        <begin position="29"/>
        <end position="456"/>
    </location>
</feature>
<comment type="caution">
    <text evidence="2">The sequence shown here is derived from an EMBL/GenBank/DDBJ whole genome shotgun (WGS) entry which is preliminary data.</text>
</comment>
<accession>A0ABS9MLY2</accession>
<gene>
    <name evidence="2" type="ORF">L0P57_12905</name>
</gene>
<dbReference type="PROSITE" id="PS51257">
    <property type="entry name" value="PROKAR_LIPOPROTEIN"/>
    <property type="match status" value="1"/>
</dbReference>
<dbReference type="SUPFAM" id="SSF69318">
    <property type="entry name" value="Integrin alpha N-terminal domain"/>
    <property type="match status" value="1"/>
</dbReference>
<evidence type="ECO:0000313" key="2">
    <source>
        <dbReference type="EMBL" id="MCG4611828.1"/>
    </source>
</evidence>
<keyword evidence="3" id="KW-1185">Reference proteome</keyword>
<organism evidence="2 3">
    <name type="scientific">Anaeromassilibacillus senegalensis</name>
    <dbReference type="NCBI Taxonomy" id="1673717"/>
    <lineage>
        <taxon>Bacteria</taxon>
        <taxon>Bacillati</taxon>
        <taxon>Bacillota</taxon>
        <taxon>Clostridia</taxon>
        <taxon>Eubacteriales</taxon>
        <taxon>Acutalibacteraceae</taxon>
        <taxon>Anaeromassilibacillus</taxon>
    </lineage>
</organism>
<proteinExistence type="predicted"/>
<dbReference type="InterPro" id="IPR028994">
    <property type="entry name" value="Integrin_alpha_N"/>
</dbReference>
<sequence>MSHKLRIWCAAVAVALAISLLFSGCSLSALDAQSLMRPPRPTGERAQIHDELEKSAGANPTLKYPSRGEYRSAIIMHSLVSAGQEDAIAFYQKKGDSAGINVMFIHKTEDGWKAVGDFNNPATTVDKVCFGDINGDGHDEAVIGWGSNLNNSTTICVYYYENGKMCELKLEQSYTEMVVMDFDDDHSDEIFTASVTVGDQPAIARLLRVRDDQLEIIGSANLDTTVTSYASTTAGIISESGNLKGVVLDGRKSADTLVTEMLYWDKETSTLQSPFYDSNAQTSNYTQRRTHAVSQTIGDSKIIEIPIVTPMPGYTTDNAPDETNYLTNWHRFDEREGTLVRSASMVMDYTDGYSFLVPDMWRGKVSTQMDPSTRTLTFYEWVVADETTGSGAMGAALLRLHVFTKDSWERQEGTDGYYQLVDNNNLVFAAAIPTPDNALSLTINDIKNGFELIRQE</sequence>
<reference evidence="2 3" key="1">
    <citation type="submission" date="2022-01" db="EMBL/GenBank/DDBJ databases">
        <title>Collection of gut derived symbiotic bacterial strains cultured from healthy donors.</title>
        <authorList>
            <person name="Lin H."/>
            <person name="Kohout C."/>
            <person name="Waligurski E."/>
            <person name="Pamer E.G."/>
        </authorList>
    </citation>
    <scope>NUCLEOTIDE SEQUENCE [LARGE SCALE GENOMIC DNA]</scope>
    <source>
        <strain evidence="2 3">DFI.7.58</strain>
    </source>
</reference>
<keyword evidence="1" id="KW-0732">Signal</keyword>
<feature type="signal peptide" evidence="1">
    <location>
        <begin position="1"/>
        <end position="28"/>
    </location>
</feature>
<protein>
    <submittedName>
        <fullName evidence="2">VCBS repeat-containing protein</fullName>
    </submittedName>
</protein>
<dbReference type="Proteomes" id="UP001298681">
    <property type="component" value="Unassembled WGS sequence"/>
</dbReference>